<organism evidence="3">
    <name type="scientific">viral metagenome</name>
    <dbReference type="NCBI Taxonomy" id="1070528"/>
    <lineage>
        <taxon>unclassified sequences</taxon>
        <taxon>metagenomes</taxon>
        <taxon>organismal metagenomes</taxon>
    </lineage>
</organism>
<dbReference type="AlphaFoldDB" id="A0A6C0KH95"/>
<evidence type="ECO:0000313" key="2">
    <source>
        <dbReference type="EMBL" id="QHT78051.1"/>
    </source>
</evidence>
<sequence>MNETIGKPIKIILKTNIPNNHIIEFSKDNLYKPLVKDSTGLSQYPFFTKAYKYDYSIIKSLTYNGAVKFFFNQKTFDEKIIAGYGRRSTDKDIEIHNITVMLSVLFRFNKSKMNVSFNMLNNKSEENDNKSTEIPTFTMDNAMKTLNGIFQSNANNVNTGDDVYITVNNEIYKPEKIIYINDAFNHPHYQKLLKGYIEFNKWLNSTDEREFIQIMYQYTFKQIEDKNQDYNDIIRQIQILEKALLENVGSRTDQELKDKQLRDKLEPLEKQQIILQKFIDIRKRSEYTQFYNLITEYKMDNNTELKVHIKKMLEGKENTLFKFLDNIINNKTSFKTYVVIGEKDKIETIYVLIDFIKGDNESKKTDNANINCSNQSEHLGKLLEDIMKGIKTSEKNNKNANTKILKNKEYIFSMKDNRQIKVNYRDEFFIDNYHINTPILKNIEINKDEMIDDINVRLLNKLLANNEELVKEYKFNNLDKVKSYISDILNEIKSSNKDIYDMFINCLNGKYEEAYKLYEIIKPNLGTFDSNGKKIDVPVDMYFGYMPYKGDVSILFDLIVKIIKQHHTIEEAKTQKTFFLNDIKKLNKTGGKRRSHKRRYNRRNTKKNV</sequence>
<reference evidence="3" key="1">
    <citation type="journal article" date="2020" name="Nature">
        <title>Giant virus diversity and host interactions through global metagenomics.</title>
        <authorList>
            <person name="Schulz F."/>
            <person name="Roux S."/>
            <person name="Paez-Espino D."/>
            <person name="Jungbluth S."/>
            <person name="Walsh D.A."/>
            <person name="Denef V.J."/>
            <person name="McMahon K.D."/>
            <person name="Konstantinidis K.T."/>
            <person name="Eloe-Fadrosh E.A."/>
            <person name="Kyrpides N.C."/>
            <person name="Woyke T."/>
        </authorList>
    </citation>
    <scope>NUCLEOTIDE SEQUENCE</scope>
    <source>
        <strain evidence="2">GVMAG-M-3300023179-90</strain>
        <strain evidence="3">GVMAG-S-3300012000-53</strain>
    </source>
</reference>
<accession>A0A6C0KH95</accession>
<name>A0A6C0KH95_9ZZZZ</name>
<evidence type="ECO:0000313" key="3">
    <source>
        <dbReference type="EMBL" id="QHU16693.1"/>
    </source>
</evidence>
<dbReference type="EMBL" id="MN740888">
    <property type="protein sequence ID" value="QHU16693.1"/>
    <property type="molecule type" value="Genomic_DNA"/>
</dbReference>
<evidence type="ECO:0000256" key="1">
    <source>
        <dbReference type="SAM" id="MobiDB-lite"/>
    </source>
</evidence>
<protein>
    <submittedName>
        <fullName evidence="3">Uncharacterized protein</fullName>
    </submittedName>
</protein>
<dbReference type="EMBL" id="MN739928">
    <property type="protein sequence ID" value="QHT78051.1"/>
    <property type="molecule type" value="Genomic_DNA"/>
</dbReference>
<feature type="region of interest" description="Disordered" evidence="1">
    <location>
        <begin position="590"/>
        <end position="609"/>
    </location>
</feature>
<proteinExistence type="predicted"/>